<dbReference type="EMBL" id="BAFN01000001">
    <property type="protein sequence ID" value="GAN31838.1"/>
    <property type="molecule type" value="Genomic_DNA"/>
</dbReference>
<evidence type="ECO:0000313" key="2">
    <source>
        <dbReference type="Proteomes" id="UP000032309"/>
    </source>
</evidence>
<gene>
    <name evidence="1" type="ORF">BROSI_A0342</name>
</gene>
<proteinExistence type="predicted"/>
<evidence type="ECO:0008006" key="3">
    <source>
        <dbReference type="Google" id="ProtNLM"/>
    </source>
</evidence>
<accession>A0ABQ0JSZ0</accession>
<dbReference type="SUPFAM" id="SSF81301">
    <property type="entry name" value="Nucleotidyltransferase"/>
    <property type="match status" value="1"/>
</dbReference>
<organism evidence="1 2">
    <name type="scientific">Candidatus Brocadia sinica JPN1</name>
    <dbReference type="NCBI Taxonomy" id="1197129"/>
    <lineage>
        <taxon>Bacteria</taxon>
        <taxon>Pseudomonadati</taxon>
        <taxon>Planctomycetota</taxon>
        <taxon>Candidatus Brocadiia</taxon>
        <taxon>Candidatus Brocadiales</taxon>
        <taxon>Candidatus Brocadiaceae</taxon>
        <taxon>Candidatus Brocadia</taxon>
    </lineage>
</organism>
<name>A0ABQ0JSZ0_9BACT</name>
<protein>
    <recommendedName>
        <fullName evidence="3">Nucleotidyltransferase</fullName>
    </recommendedName>
</protein>
<keyword evidence="2" id="KW-1185">Reference proteome</keyword>
<dbReference type="InterPro" id="IPR043519">
    <property type="entry name" value="NT_sf"/>
</dbReference>
<reference evidence="2" key="1">
    <citation type="journal article" date="2015" name="Genome Announc.">
        <title>Draft Genome Sequence of an Anaerobic Ammonium-Oxidizing Bacterium, "Candidatus Brocadia sinica".</title>
        <authorList>
            <person name="Oshiki M."/>
            <person name="Shinyako-Hata K."/>
            <person name="Satoh H."/>
            <person name="Okabe S."/>
        </authorList>
    </citation>
    <scope>NUCLEOTIDE SEQUENCE [LARGE SCALE GENOMIC DNA]</scope>
    <source>
        <strain evidence="2">JPN1</strain>
    </source>
</reference>
<dbReference type="RefSeq" id="WP_052561771.1">
    <property type="nucleotide sequence ID" value="NZ_BAFN01000001.1"/>
</dbReference>
<comment type="caution">
    <text evidence="1">The sequence shown here is derived from an EMBL/GenBank/DDBJ whole genome shotgun (WGS) entry which is preliminary data.</text>
</comment>
<evidence type="ECO:0000313" key="1">
    <source>
        <dbReference type="EMBL" id="GAN31838.1"/>
    </source>
</evidence>
<sequence>MGPFELLQKIVEILERLRIPYLVTGSVAAMAYGESRLTNDIDIIADIKEEHIPGLLNAFPIQEFYISEEMIRNAIRYRGQFNIIHPASGLKVDVIVKKNTPFDECRFKRIHRIYPAETYQANFSSPEDVMIKKMEFYKEGASEKHLRDITGILKISGDIIDIDYITQWADRLDLREIWNAVLRRVKE</sequence>
<dbReference type="Proteomes" id="UP000032309">
    <property type="component" value="Unassembled WGS sequence"/>
</dbReference>
<dbReference type="Gene3D" id="3.30.460.40">
    <property type="match status" value="1"/>
</dbReference>